<dbReference type="Gene3D" id="1.10.10.250">
    <property type="entry name" value="Ribosomal protein L11, C-terminal domain"/>
    <property type="match status" value="1"/>
</dbReference>
<dbReference type="InterPro" id="IPR036796">
    <property type="entry name" value="Ribosomal_uL11_N_sf"/>
</dbReference>
<dbReference type="OrthoDB" id="1091498at2759"/>
<gene>
    <name evidence="11" type="primary">LOC111130763</name>
</gene>
<dbReference type="GO" id="GO:0005762">
    <property type="term" value="C:mitochondrial large ribosomal subunit"/>
    <property type="evidence" value="ECO:0007669"/>
    <property type="project" value="TreeGrafter"/>
</dbReference>
<keyword evidence="3 7" id="KW-0687">Ribonucleoprotein</keyword>
<dbReference type="GO" id="GO:0006412">
    <property type="term" value="P:translation"/>
    <property type="evidence" value="ECO:0007669"/>
    <property type="project" value="InterPro"/>
</dbReference>
<evidence type="ECO:0000256" key="5">
    <source>
        <dbReference type="ARBA" id="ARBA00040104"/>
    </source>
</evidence>
<sequence length="200" mass="22180">MAARGKIAGKLGKNIKKAASKQEYGPYLQVLIPAGEAVAAPPLGPQLAQRGVQIAAFCKDFNSMTAEYKPKVPIITDVKINVDRTYSMTIVSPPTSYYLKQAAGVKRAAMKPGYEVAGKLSVKHIYEIAKVKETSDNRFRGMSIQNICKSLIGQCHNIGIQVVKDLKPEEYGKFLTRREIVVKRQEAKFEAKRQAKLLRQ</sequence>
<evidence type="ECO:0000256" key="3">
    <source>
        <dbReference type="ARBA" id="ARBA00023274"/>
    </source>
</evidence>
<protein>
    <recommendedName>
        <fullName evidence="5">Large ribosomal subunit protein uL11m</fullName>
    </recommendedName>
    <alternativeName>
        <fullName evidence="6">39S ribosomal protein L11, mitochondrial</fullName>
    </alternativeName>
</protein>
<accession>A0A8B8DZK4</accession>
<dbReference type="Pfam" id="PF03946">
    <property type="entry name" value="Ribosomal_L11_N"/>
    <property type="match status" value="1"/>
</dbReference>
<dbReference type="InterPro" id="IPR036769">
    <property type="entry name" value="Ribosomal_uL11_C_sf"/>
</dbReference>
<dbReference type="InterPro" id="IPR020783">
    <property type="entry name" value="Ribosomal_uL11_C"/>
</dbReference>
<evidence type="ECO:0000256" key="2">
    <source>
        <dbReference type="ARBA" id="ARBA00022980"/>
    </source>
</evidence>
<dbReference type="GeneID" id="111130763"/>
<proteinExistence type="inferred from homology"/>
<dbReference type="CDD" id="cd00349">
    <property type="entry name" value="Ribosomal_L11"/>
    <property type="match status" value="1"/>
</dbReference>
<evidence type="ECO:0000256" key="6">
    <source>
        <dbReference type="ARBA" id="ARBA00041455"/>
    </source>
</evidence>
<evidence type="ECO:0000256" key="4">
    <source>
        <dbReference type="ARBA" id="ARBA00038782"/>
    </source>
</evidence>
<dbReference type="SUPFAM" id="SSF46906">
    <property type="entry name" value="Ribosomal protein L11, C-terminal domain"/>
    <property type="match status" value="1"/>
</dbReference>
<feature type="domain" description="Large ribosomal subunit protein uL11 N-terminal" evidence="9">
    <location>
        <begin position="29"/>
        <end position="86"/>
    </location>
</feature>
<reference evidence="11" key="1">
    <citation type="submission" date="2025-08" db="UniProtKB">
        <authorList>
            <consortium name="RefSeq"/>
        </authorList>
    </citation>
    <scope>IDENTIFICATION</scope>
    <source>
        <tissue evidence="11">Whole sample</tissue>
    </source>
</reference>
<comment type="similarity">
    <text evidence="1 7">Belongs to the universal ribosomal protein uL11 family.</text>
</comment>
<evidence type="ECO:0000313" key="11">
    <source>
        <dbReference type="RefSeq" id="XP_022333702.1"/>
    </source>
</evidence>
<dbReference type="Proteomes" id="UP000694844">
    <property type="component" value="Chromosome 4"/>
</dbReference>
<dbReference type="PANTHER" id="PTHR11661:SF1">
    <property type="entry name" value="LARGE RIBOSOMAL SUBUNIT PROTEIN UL11M"/>
    <property type="match status" value="1"/>
</dbReference>
<dbReference type="KEGG" id="cvn:111130763"/>
<dbReference type="SUPFAM" id="SSF54747">
    <property type="entry name" value="Ribosomal L11/L12e N-terminal domain"/>
    <property type="match status" value="1"/>
</dbReference>
<dbReference type="PANTHER" id="PTHR11661">
    <property type="entry name" value="60S RIBOSOMAL PROTEIN L12"/>
    <property type="match status" value="1"/>
</dbReference>
<evidence type="ECO:0000256" key="7">
    <source>
        <dbReference type="RuleBase" id="RU003978"/>
    </source>
</evidence>
<dbReference type="SMART" id="SM00649">
    <property type="entry name" value="RL11"/>
    <property type="match status" value="1"/>
</dbReference>
<evidence type="ECO:0000256" key="1">
    <source>
        <dbReference type="ARBA" id="ARBA00010537"/>
    </source>
</evidence>
<dbReference type="InterPro" id="IPR000911">
    <property type="entry name" value="Ribosomal_uL11"/>
</dbReference>
<name>A0A8B8DZK4_CRAVI</name>
<dbReference type="RefSeq" id="XP_022333702.1">
    <property type="nucleotide sequence ID" value="XM_022477994.1"/>
</dbReference>
<organism evidence="10 11">
    <name type="scientific">Crassostrea virginica</name>
    <name type="common">Eastern oyster</name>
    <dbReference type="NCBI Taxonomy" id="6565"/>
    <lineage>
        <taxon>Eukaryota</taxon>
        <taxon>Metazoa</taxon>
        <taxon>Spiralia</taxon>
        <taxon>Lophotrochozoa</taxon>
        <taxon>Mollusca</taxon>
        <taxon>Bivalvia</taxon>
        <taxon>Autobranchia</taxon>
        <taxon>Pteriomorphia</taxon>
        <taxon>Ostreida</taxon>
        <taxon>Ostreoidea</taxon>
        <taxon>Ostreidae</taxon>
        <taxon>Crassostrea</taxon>
    </lineage>
</organism>
<dbReference type="Pfam" id="PF00298">
    <property type="entry name" value="Ribosomal_L11"/>
    <property type="match status" value="1"/>
</dbReference>
<dbReference type="AlphaFoldDB" id="A0A8B8DZK4"/>
<evidence type="ECO:0000259" key="8">
    <source>
        <dbReference type="Pfam" id="PF00298"/>
    </source>
</evidence>
<dbReference type="FunFam" id="1.10.10.250:FF:000003">
    <property type="entry name" value="Mitochondrial ribosomal protein L11"/>
    <property type="match status" value="1"/>
</dbReference>
<dbReference type="GO" id="GO:0003735">
    <property type="term" value="F:structural constituent of ribosome"/>
    <property type="evidence" value="ECO:0007669"/>
    <property type="project" value="InterPro"/>
</dbReference>
<comment type="subunit">
    <text evidence="4">Component of the mitochondrial ribosome large subunit (39S) which comprises a 16S rRNA and about 50 distinct proteins.</text>
</comment>
<dbReference type="HAMAP" id="MF_00736">
    <property type="entry name" value="Ribosomal_uL11"/>
    <property type="match status" value="1"/>
</dbReference>
<dbReference type="InterPro" id="IPR020784">
    <property type="entry name" value="Ribosomal_uL11_N"/>
</dbReference>
<evidence type="ECO:0000313" key="10">
    <source>
        <dbReference type="Proteomes" id="UP000694844"/>
    </source>
</evidence>
<dbReference type="GO" id="GO:0070180">
    <property type="term" value="F:large ribosomal subunit rRNA binding"/>
    <property type="evidence" value="ECO:0007669"/>
    <property type="project" value="TreeGrafter"/>
</dbReference>
<feature type="domain" description="Large ribosomal subunit protein uL11 C-terminal" evidence="8">
    <location>
        <begin position="92"/>
        <end position="162"/>
    </location>
</feature>
<keyword evidence="2 7" id="KW-0689">Ribosomal protein</keyword>
<keyword evidence="10" id="KW-1185">Reference proteome</keyword>
<evidence type="ECO:0000259" key="9">
    <source>
        <dbReference type="Pfam" id="PF03946"/>
    </source>
</evidence>
<dbReference type="Gene3D" id="3.30.1550.10">
    <property type="entry name" value="Ribosomal protein L11/L12, N-terminal domain"/>
    <property type="match status" value="1"/>
</dbReference>